<dbReference type="Pfam" id="PF24786">
    <property type="entry name" value="RXYLT1_N"/>
    <property type="match status" value="1"/>
</dbReference>
<proteinExistence type="predicted"/>
<dbReference type="PANTHER" id="PTHR15576">
    <property type="entry name" value="RIBITOL-5-PHOSPHATE XYLOSYLTRANSFERASE 1"/>
    <property type="match status" value="1"/>
</dbReference>
<protein>
    <submittedName>
        <fullName evidence="4">Uncharacterized protein</fullName>
    </submittedName>
</protein>
<dbReference type="GO" id="GO:0005794">
    <property type="term" value="C:Golgi apparatus"/>
    <property type="evidence" value="ECO:0007669"/>
    <property type="project" value="TreeGrafter"/>
</dbReference>
<keyword evidence="1" id="KW-0472">Membrane</keyword>
<organism evidence="4 5">
    <name type="scientific">Blomia tropicalis</name>
    <name type="common">Mite</name>
    <dbReference type="NCBI Taxonomy" id="40697"/>
    <lineage>
        <taxon>Eukaryota</taxon>
        <taxon>Metazoa</taxon>
        <taxon>Ecdysozoa</taxon>
        <taxon>Arthropoda</taxon>
        <taxon>Chelicerata</taxon>
        <taxon>Arachnida</taxon>
        <taxon>Acari</taxon>
        <taxon>Acariformes</taxon>
        <taxon>Sarcoptiformes</taxon>
        <taxon>Astigmata</taxon>
        <taxon>Glycyphagoidea</taxon>
        <taxon>Echimyopodidae</taxon>
        <taxon>Blomia</taxon>
    </lineage>
</organism>
<feature type="domain" description="RXYLT1 N-terminal" evidence="3">
    <location>
        <begin position="52"/>
        <end position="194"/>
    </location>
</feature>
<keyword evidence="1" id="KW-0812">Transmembrane</keyword>
<dbReference type="OMA" id="IVGRTHY"/>
<dbReference type="EMBL" id="JAPWDV010000001">
    <property type="protein sequence ID" value="KAJ6224859.1"/>
    <property type="molecule type" value="Genomic_DNA"/>
</dbReference>
<dbReference type="GO" id="GO:0035269">
    <property type="term" value="P:protein O-linked glycosylation via mannose"/>
    <property type="evidence" value="ECO:0007669"/>
    <property type="project" value="InterPro"/>
</dbReference>
<dbReference type="AlphaFoldDB" id="A0A9Q0RSH8"/>
<keyword evidence="5" id="KW-1185">Reference proteome</keyword>
<dbReference type="Pfam" id="PF24785">
    <property type="entry name" value="RXYLT1_C"/>
    <property type="match status" value="1"/>
</dbReference>
<sequence>MFHYKAFIVTILTVNVILLLGYCIVIQFDPILTPAIPKTLENKVSEHQSIQVEIWSKAAIGQYVWEHIIRGNIEPRSNQFYIEGRTQIDSILFTFRSGPSLRVQNLQSFTFIKNLILIVNWRNQNKINYSIPWLETAIRSDYIQNIGIIALGNEQCNNEWFIERYSFELSKIQFLFIVYDWNRINNNDKIYQWPLGIATYRNFPSNNEWTSIIQMARPYRCNYIATIYPNSSREELSHLFETNLDLKQYCILKLRNHWEPMETEQSMAFYVESLRLSELTLSPIGHNHECYRILEAVEYGSIPVIEIDHTILVKNSSNLCDKHKVLRLFFEYDAPFIYVNNWTKQLPGIILQQIEQPEDVKRSRRIQLIKWYHRFKNKLRQKLINIIKEKFT</sequence>
<dbReference type="InterPro" id="IPR057538">
    <property type="entry name" value="RXYLT1_C"/>
</dbReference>
<accession>A0A9Q0RSH8</accession>
<evidence type="ECO:0000256" key="1">
    <source>
        <dbReference type="SAM" id="Phobius"/>
    </source>
</evidence>
<dbReference type="PANTHER" id="PTHR15576:SF1">
    <property type="entry name" value="RIBITOL-5-PHOSPHATE XYLOSYLTRANSFERASE 1"/>
    <property type="match status" value="1"/>
</dbReference>
<dbReference type="OrthoDB" id="8560686at2759"/>
<gene>
    <name evidence="4" type="ORF">RDWZM_003404</name>
</gene>
<feature type="domain" description="RXYLT1 C-terminal" evidence="2">
    <location>
        <begin position="200"/>
        <end position="391"/>
    </location>
</feature>
<evidence type="ECO:0000259" key="2">
    <source>
        <dbReference type="Pfam" id="PF24785"/>
    </source>
</evidence>
<dbReference type="InterPro" id="IPR055286">
    <property type="entry name" value="RXYLT1-like"/>
</dbReference>
<evidence type="ECO:0000259" key="3">
    <source>
        <dbReference type="Pfam" id="PF24786"/>
    </source>
</evidence>
<dbReference type="Proteomes" id="UP001142055">
    <property type="component" value="Chromosome 1"/>
</dbReference>
<evidence type="ECO:0000313" key="5">
    <source>
        <dbReference type="Proteomes" id="UP001142055"/>
    </source>
</evidence>
<name>A0A9Q0RSH8_BLOTA</name>
<feature type="transmembrane region" description="Helical" evidence="1">
    <location>
        <begin position="7"/>
        <end position="28"/>
    </location>
</feature>
<comment type="caution">
    <text evidence="4">The sequence shown here is derived from an EMBL/GenBank/DDBJ whole genome shotgun (WGS) entry which is preliminary data.</text>
</comment>
<dbReference type="InterPro" id="IPR057539">
    <property type="entry name" value="RXYLT1_N"/>
</dbReference>
<dbReference type="GO" id="GO:0120053">
    <property type="term" value="F:ribitol beta-1,4-xylosyltransferase activity"/>
    <property type="evidence" value="ECO:0007669"/>
    <property type="project" value="InterPro"/>
</dbReference>
<evidence type="ECO:0000313" key="4">
    <source>
        <dbReference type="EMBL" id="KAJ6224859.1"/>
    </source>
</evidence>
<keyword evidence="1" id="KW-1133">Transmembrane helix</keyword>
<reference evidence="4" key="1">
    <citation type="submission" date="2022-12" db="EMBL/GenBank/DDBJ databases">
        <title>Genome assemblies of Blomia tropicalis.</title>
        <authorList>
            <person name="Cui Y."/>
        </authorList>
    </citation>
    <scope>NUCLEOTIDE SEQUENCE</scope>
    <source>
        <tissue evidence="4">Adult mites</tissue>
    </source>
</reference>